<gene>
    <name evidence="1" type="ORF">CLIB1444_01S18052</name>
</gene>
<evidence type="ECO:0000313" key="1">
    <source>
        <dbReference type="EMBL" id="CAH6718947.1"/>
    </source>
</evidence>
<proteinExistence type="predicted"/>
<accession>A0ACA9Y1W7</accession>
<organism evidence="1 2">
    <name type="scientific">[Candida] jaroonii</name>
    <dbReference type="NCBI Taxonomy" id="467808"/>
    <lineage>
        <taxon>Eukaryota</taxon>
        <taxon>Fungi</taxon>
        <taxon>Dikarya</taxon>
        <taxon>Ascomycota</taxon>
        <taxon>Saccharomycotina</taxon>
        <taxon>Pichiomycetes</taxon>
        <taxon>Debaryomycetaceae</taxon>
        <taxon>Yamadazyma</taxon>
    </lineage>
</organism>
<dbReference type="EMBL" id="CALSDN010000001">
    <property type="protein sequence ID" value="CAH6718947.1"/>
    <property type="molecule type" value="Genomic_DNA"/>
</dbReference>
<sequence>MELIISILKNKSLSIDHYRYAATVQQVNHYDTSDLLCKSNRPRRGRRRRKGVIDPSGNDYSKALKTLVKCFQNKNSDIPIVLNHCLPIIKLRIQQKLNFRKTINHLLACLKMIYHNPSNIEDLESMYYQFIFQLNSIDGEFSRTFQSSIIVELGKKSNEHIKMLILIYNTFPYDEGNHVKMLQVLTMKHPKYYKTYQMLSETIRI</sequence>
<name>A0ACA9Y1W7_9ASCO</name>
<keyword evidence="2" id="KW-1185">Reference proteome</keyword>
<evidence type="ECO:0000313" key="2">
    <source>
        <dbReference type="Proteomes" id="UP001152531"/>
    </source>
</evidence>
<reference evidence="1" key="1">
    <citation type="submission" date="2022-06" db="EMBL/GenBank/DDBJ databases">
        <authorList>
            <person name="Legras J.-L."/>
            <person name="Devillers H."/>
            <person name="Grondin C."/>
        </authorList>
    </citation>
    <scope>NUCLEOTIDE SEQUENCE</scope>
    <source>
        <strain evidence="1">CLIB 1444</strain>
    </source>
</reference>
<dbReference type="Proteomes" id="UP001152531">
    <property type="component" value="Unassembled WGS sequence"/>
</dbReference>
<comment type="caution">
    <text evidence="1">The sequence shown here is derived from an EMBL/GenBank/DDBJ whole genome shotgun (WGS) entry which is preliminary data.</text>
</comment>
<protein>
    <submittedName>
        <fullName evidence="1">Uncharacterized protein</fullName>
    </submittedName>
</protein>